<keyword evidence="16" id="KW-0413">Isomerase</keyword>
<dbReference type="SUPFAM" id="SSF55811">
    <property type="entry name" value="Nudix"/>
    <property type="match status" value="1"/>
</dbReference>
<comment type="similarity">
    <text evidence="4">Belongs to the sodium:solute symporter (SSF) (TC 2.A.21) family.</text>
</comment>
<feature type="transmembrane region" description="Helical" evidence="19">
    <location>
        <begin position="36"/>
        <end position="56"/>
    </location>
</feature>
<evidence type="ECO:0000256" key="5">
    <source>
        <dbReference type="ARBA" id="ARBA00007579"/>
    </source>
</evidence>
<dbReference type="GO" id="GO:0046872">
    <property type="term" value="F:metal ion binding"/>
    <property type="evidence" value="ECO:0007669"/>
    <property type="project" value="UniProtKB-KW"/>
</dbReference>
<dbReference type="Gene3D" id="3.90.79.10">
    <property type="entry name" value="Nucleoside Triphosphate Pyrophosphohydrolase"/>
    <property type="match status" value="1"/>
</dbReference>
<proteinExistence type="inferred from homology"/>
<keyword evidence="11" id="KW-0752">Steroid biosynthesis</keyword>
<comment type="cofactor">
    <cofactor evidence="1">
        <name>Mg(2+)</name>
        <dbReference type="ChEBI" id="CHEBI:18420"/>
    </cofactor>
</comment>
<feature type="region of interest" description="Disordered" evidence="18">
    <location>
        <begin position="677"/>
        <end position="696"/>
    </location>
</feature>
<feature type="transmembrane region" description="Helical" evidence="19">
    <location>
        <begin position="597"/>
        <end position="616"/>
    </location>
</feature>
<comment type="subcellular location">
    <subcellularLocation>
        <location evidence="2">Membrane</location>
        <topology evidence="2">Multi-pass membrane protein</topology>
    </subcellularLocation>
</comment>
<evidence type="ECO:0000256" key="19">
    <source>
        <dbReference type="SAM" id="Phobius"/>
    </source>
</evidence>
<feature type="transmembrane region" description="Helical" evidence="19">
    <location>
        <begin position="280"/>
        <end position="302"/>
    </location>
</feature>
<feature type="transmembrane region" description="Helical" evidence="19">
    <location>
        <begin position="314"/>
        <end position="341"/>
    </location>
</feature>
<dbReference type="EMBL" id="CAOQHR010000013">
    <property type="protein sequence ID" value="CAI6342135.1"/>
    <property type="molecule type" value="Genomic_DNA"/>
</dbReference>
<dbReference type="NCBIfam" id="TIGR02150">
    <property type="entry name" value="IPP_isom_1"/>
    <property type="match status" value="1"/>
</dbReference>
<dbReference type="InterPro" id="IPR031155">
    <property type="entry name" value="DUR"/>
</dbReference>
<feature type="compositionally biased region" description="Polar residues" evidence="18">
    <location>
        <begin position="681"/>
        <end position="694"/>
    </location>
</feature>
<feature type="transmembrane region" description="Helical" evidence="19">
    <location>
        <begin position="487"/>
        <end position="506"/>
    </location>
</feature>
<dbReference type="InterPro" id="IPR015797">
    <property type="entry name" value="NUDIX_hydrolase-like_dom_sf"/>
</dbReference>
<evidence type="ECO:0000256" key="18">
    <source>
        <dbReference type="SAM" id="MobiDB-lite"/>
    </source>
</evidence>
<dbReference type="GO" id="GO:0015204">
    <property type="term" value="F:urea transmembrane transporter activity"/>
    <property type="evidence" value="ECO:0007669"/>
    <property type="project" value="InterPro"/>
</dbReference>
<evidence type="ECO:0000256" key="6">
    <source>
        <dbReference type="ARBA" id="ARBA00012057"/>
    </source>
</evidence>
<feature type="transmembrane region" description="Helical" evidence="19">
    <location>
        <begin position="185"/>
        <end position="209"/>
    </location>
</feature>
<feature type="transmembrane region" description="Helical" evidence="19">
    <location>
        <begin position="628"/>
        <end position="650"/>
    </location>
</feature>
<feature type="transmembrane region" description="Helical" evidence="19">
    <location>
        <begin position="116"/>
        <end position="136"/>
    </location>
</feature>
<dbReference type="PANTHER" id="PTHR46154">
    <property type="match status" value="1"/>
</dbReference>
<dbReference type="PROSITE" id="PS51462">
    <property type="entry name" value="NUDIX"/>
    <property type="match status" value="1"/>
</dbReference>
<dbReference type="CDD" id="cd11476">
    <property type="entry name" value="SLC5sbd_DUR3"/>
    <property type="match status" value="1"/>
</dbReference>
<dbReference type="AlphaFoldDB" id="A0A9W4UTW9"/>
<keyword evidence="15" id="KW-0414">Isoprene biosynthesis</keyword>
<evidence type="ECO:0000256" key="16">
    <source>
        <dbReference type="ARBA" id="ARBA00023235"/>
    </source>
</evidence>
<dbReference type="Pfam" id="PF00293">
    <property type="entry name" value="NUDIX"/>
    <property type="match status" value="1"/>
</dbReference>
<evidence type="ECO:0000256" key="9">
    <source>
        <dbReference type="ARBA" id="ARBA00022723"/>
    </source>
</evidence>
<keyword evidence="14 19" id="KW-0472">Membrane</keyword>
<dbReference type="InterPro" id="IPR011876">
    <property type="entry name" value="IsopentenylPP_isomerase_typ1"/>
</dbReference>
<dbReference type="FunFam" id="3.90.79.10:FF:000012">
    <property type="entry name" value="Isopentenyl-diphosphate Delta-isomerase 1"/>
    <property type="match status" value="1"/>
</dbReference>
<feature type="transmembrane region" description="Helical" evidence="19">
    <location>
        <begin position="512"/>
        <end position="532"/>
    </location>
</feature>
<dbReference type="OrthoDB" id="6132759at2759"/>
<feature type="transmembrane region" description="Helical" evidence="19">
    <location>
        <begin position="378"/>
        <end position="404"/>
    </location>
</feature>
<comment type="pathway">
    <text evidence="3">Isoprenoid biosynthesis; dimethylallyl diphosphate biosynthesis; dimethylallyl diphosphate from isopentenyl diphosphate: step 1/1.</text>
</comment>
<gene>
    <name evidence="21" type="ORF">PDIGIT_LOCUS15338</name>
</gene>
<dbReference type="Pfam" id="PF00474">
    <property type="entry name" value="SSF"/>
    <property type="match status" value="1"/>
</dbReference>
<keyword evidence="12 19" id="KW-1133">Transmembrane helix</keyword>
<sequence>MLPKHDVRFIDKDMPSKLLDRADATDVIVQPPLSQAVGYVVVVVIGLVIAFAMVFITKVLKRTVGEDNKKTEMFMTANRSVSTGLTSSAVVSSWLWSTAMLGSSLVGYNYGVSGPFWFAAGCSPMIVFFAVLGISCKRKIPEAHTLLEIVRIRYGTTAHFVYMFLCLINNLFAVANMLLGASAAISAMTGMHVIAATFLLPVGVALYTFVGGIKATFLTDYVHTFTIVIILCYFSVKAFTVDEVGSLSKLYDLLRAASERHPVSGNEEGSFLTMTSKGGILFGILHIAANFGLVIMDTSFFIKAFSASPEAVVPGYVVGGIAYFAIPWCMGTLASSVVLGLENNPIFPTYPRRMTDAEVSGGLVLPYFAMTIAGEGGAAGILLITFMAVTSTLSAQVIAVSSIISFDMYRTYWKPTASDSDVIRWSHYGVIFFALFASAFSTMLHYVGVDLGWTLYMLGVITCPGIFPTSFTILWRRQSKAAATISPLLGMATGIAVWLGTAYALYGNVSIATTGAIVPCVWGTVASAISPLPYTICITLIKPEDFDWAEFRKERLAFGVMSASGETTVVGRSADAESREDAESAHSQLALKRWGRIAAIWALATFLGHWVLWPLPMYASKYVFGKRFFAAWLVIAIIWLWGTLFVVGLYPMVDGRTQLAEVWRAIRGGGWRKDRDGRISDVSNSEGDGQSTPNVIVPGEKRDAFEVAAGSTPPSLPLCPKPPHWRSPPSFYIPTFCDHTPARHVGFTLPLANMSTTVTVTDQPRITAENVLRLFPEVNTTLIGGEHNSATDDNALEGYDEEQIRLMDEVCIVLDDDDMPIGSASKKVCHLMENIDKGLLHRAFSVFLFDSQNRLLLQQRATEKITFPDMWTNTCCSHPLGIPGETGVGLDASVQGVRRAAQRKLDQELGIKTAQVPIDDFKFLTRIHYKSPSDGKWGEHEIDYILFIKADVDLNVNPNEARDSRYVSQDDLKAMFKDPSLKFTPWFKLICESMLYEWWDHLDSGLEKYMGEKEIRRM</sequence>
<keyword evidence="13" id="KW-0443">Lipid metabolism</keyword>
<evidence type="ECO:0000256" key="4">
    <source>
        <dbReference type="ARBA" id="ARBA00006434"/>
    </source>
</evidence>
<keyword evidence="9" id="KW-0479">Metal-binding</keyword>
<dbReference type="CDD" id="cd02885">
    <property type="entry name" value="NUDIX_IPP_Isomerase"/>
    <property type="match status" value="1"/>
</dbReference>
<evidence type="ECO:0000259" key="20">
    <source>
        <dbReference type="PROSITE" id="PS51462"/>
    </source>
</evidence>
<feature type="transmembrane region" description="Helical" evidence="19">
    <location>
        <begin position="77"/>
        <end position="96"/>
    </location>
</feature>
<dbReference type="InterPro" id="IPR038377">
    <property type="entry name" value="Na/Glc_symporter_sf"/>
</dbReference>
<feature type="transmembrane region" description="Helical" evidence="19">
    <location>
        <begin position="453"/>
        <end position="475"/>
    </location>
</feature>
<evidence type="ECO:0000256" key="13">
    <source>
        <dbReference type="ARBA" id="ARBA00023098"/>
    </source>
</evidence>
<evidence type="ECO:0000256" key="1">
    <source>
        <dbReference type="ARBA" id="ARBA00001946"/>
    </source>
</evidence>
<evidence type="ECO:0000256" key="2">
    <source>
        <dbReference type="ARBA" id="ARBA00004141"/>
    </source>
</evidence>
<dbReference type="Proteomes" id="UP001152607">
    <property type="component" value="Unassembled WGS sequence"/>
</dbReference>
<evidence type="ECO:0000256" key="7">
    <source>
        <dbReference type="ARBA" id="ARBA00022516"/>
    </source>
</evidence>
<evidence type="ECO:0000256" key="12">
    <source>
        <dbReference type="ARBA" id="ARBA00022989"/>
    </source>
</evidence>
<dbReference type="InterPro" id="IPR001734">
    <property type="entry name" value="Na/solute_symporter"/>
</dbReference>
<accession>A0A9W4UTW9</accession>
<dbReference type="GO" id="GO:0008299">
    <property type="term" value="P:isoprenoid biosynthetic process"/>
    <property type="evidence" value="ECO:0007669"/>
    <property type="project" value="UniProtKB-KW"/>
</dbReference>
<reference evidence="21" key="1">
    <citation type="submission" date="2023-01" db="EMBL/GenBank/DDBJ databases">
        <authorList>
            <person name="Van Ghelder C."/>
            <person name="Rancurel C."/>
        </authorList>
    </citation>
    <scope>NUCLEOTIDE SEQUENCE</scope>
    <source>
        <strain evidence="21">CNCM I-4278</strain>
    </source>
</reference>
<evidence type="ECO:0000256" key="14">
    <source>
        <dbReference type="ARBA" id="ARBA00023136"/>
    </source>
</evidence>
<dbReference type="Gene3D" id="1.20.1730.10">
    <property type="entry name" value="Sodium/glucose cotransporter"/>
    <property type="match status" value="1"/>
</dbReference>
<dbReference type="InterPro" id="IPR000086">
    <property type="entry name" value="NUDIX_hydrolase_dom"/>
</dbReference>
<comment type="caution">
    <text evidence="21">The sequence shown here is derived from an EMBL/GenBank/DDBJ whole genome shotgun (WGS) entry which is preliminary data.</text>
</comment>
<evidence type="ECO:0000256" key="17">
    <source>
        <dbReference type="ARBA" id="ARBA00029294"/>
    </source>
</evidence>
<keyword evidence="10" id="KW-0460">Magnesium</keyword>
<keyword evidence="22" id="KW-1185">Reference proteome</keyword>
<dbReference type="GO" id="GO:0005886">
    <property type="term" value="C:plasma membrane"/>
    <property type="evidence" value="ECO:0007669"/>
    <property type="project" value="TreeGrafter"/>
</dbReference>
<keyword evidence="8 19" id="KW-0812">Transmembrane</keyword>
<evidence type="ECO:0000256" key="11">
    <source>
        <dbReference type="ARBA" id="ARBA00022955"/>
    </source>
</evidence>
<evidence type="ECO:0000256" key="15">
    <source>
        <dbReference type="ARBA" id="ARBA00023229"/>
    </source>
</evidence>
<evidence type="ECO:0000256" key="8">
    <source>
        <dbReference type="ARBA" id="ARBA00022692"/>
    </source>
</evidence>
<dbReference type="PROSITE" id="PS50283">
    <property type="entry name" value="NA_SOLUT_SYMP_3"/>
    <property type="match status" value="1"/>
</dbReference>
<feature type="transmembrane region" description="Helical" evidence="19">
    <location>
        <begin position="425"/>
        <end position="447"/>
    </location>
</feature>
<evidence type="ECO:0000256" key="10">
    <source>
        <dbReference type="ARBA" id="ARBA00022842"/>
    </source>
</evidence>
<protein>
    <recommendedName>
        <fullName evidence="6">isopentenyl-diphosphate Delta-isomerase</fullName>
        <ecNumber evidence="6">5.3.3.2</ecNumber>
    </recommendedName>
</protein>
<comment type="catalytic activity">
    <reaction evidence="17">
        <text>isopentenyl diphosphate = dimethylallyl diphosphate</text>
        <dbReference type="Rhea" id="RHEA:23284"/>
        <dbReference type="ChEBI" id="CHEBI:57623"/>
        <dbReference type="ChEBI" id="CHEBI:128769"/>
        <dbReference type="EC" id="5.3.3.2"/>
    </reaction>
    <physiologicalReaction direction="left-to-right" evidence="17">
        <dbReference type="Rhea" id="RHEA:23285"/>
    </physiologicalReaction>
</comment>
<evidence type="ECO:0000313" key="21">
    <source>
        <dbReference type="EMBL" id="CAI6342135.1"/>
    </source>
</evidence>
<feature type="domain" description="Nudix hydrolase" evidence="20">
    <location>
        <begin position="839"/>
        <end position="989"/>
    </location>
</feature>
<evidence type="ECO:0000313" key="22">
    <source>
        <dbReference type="Proteomes" id="UP001152607"/>
    </source>
</evidence>
<evidence type="ECO:0000256" key="3">
    <source>
        <dbReference type="ARBA" id="ARBA00004826"/>
    </source>
</evidence>
<dbReference type="EC" id="5.3.3.2" evidence="6"/>
<comment type="similarity">
    <text evidence="5">Belongs to the IPP isomerase type 1 family.</text>
</comment>
<feature type="transmembrane region" description="Helical" evidence="19">
    <location>
        <begin position="157"/>
        <end position="179"/>
    </location>
</feature>
<name>A0A9W4UTW9_9PLEO</name>
<dbReference type="GO" id="GO:0004452">
    <property type="term" value="F:isopentenyl-diphosphate delta-isomerase activity"/>
    <property type="evidence" value="ECO:0007669"/>
    <property type="project" value="UniProtKB-EC"/>
</dbReference>
<dbReference type="GO" id="GO:0006694">
    <property type="term" value="P:steroid biosynthetic process"/>
    <property type="evidence" value="ECO:0007669"/>
    <property type="project" value="UniProtKB-KW"/>
</dbReference>
<keyword evidence="7" id="KW-0444">Lipid biosynthesis</keyword>
<organism evidence="21 22">
    <name type="scientific">Periconia digitata</name>
    <dbReference type="NCBI Taxonomy" id="1303443"/>
    <lineage>
        <taxon>Eukaryota</taxon>
        <taxon>Fungi</taxon>
        <taxon>Dikarya</taxon>
        <taxon>Ascomycota</taxon>
        <taxon>Pezizomycotina</taxon>
        <taxon>Dothideomycetes</taxon>
        <taxon>Pleosporomycetidae</taxon>
        <taxon>Pleosporales</taxon>
        <taxon>Massarineae</taxon>
        <taxon>Periconiaceae</taxon>
        <taxon>Periconia</taxon>
    </lineage>
</organism>
<dbReference type="PANTHER" id="PTHR46154:SF1">
    <property type="entry name" value="ACTIVE TRANSPORTER, PUTATIVE (AFU_ORTHOLOGUE AFUA_1G17570)-RELATED"/>
    <property type="match status" value="1"/>
</dbReference>